<dbReference type="RefSeq" id="WP_113899043.1">
    <property type="nucleotide sequence ID" value="NZ_JBHSOM010000004.1"/>
</dbReference>
<comment type="caution">
    <text evidence="1">The sequence shown here is derived from an EMBL/GenBank/DDBJ whole genome shotgun (WGS) entry which is preliminary data.</text>
</comment>
<sequence>MIRQLILDLPVRSARGRDDFFVAPANALALATLDAPEAWPSGRMLLIGPEGAGKSHLAAIWAEAQGGAPIVAAASLTDEAAPALVRAGACVVEDAQRVAASPVAQAALFHLHNLMQAEGGRLLLTAAAPPRDWGLTLADLASRMEATASVRITPPDDALLSAVLVKLFADRQTKVPHSLIPWLVTRMDRSLGTARRLVAALDARAVAEGRPVTRTLAAEVLDSLG</sequence>
<dbReference type="Proteomes" id="UP000288071">
    <property type="component" value="Unassembled WGS sequence"/>
</dbReference>
<dbReference type="GO" id="GO:0003688">
    <property type="term" value="F:DNA replication origin binding"/>
    <property type="evidence" value="ECO:0007669"/>
    <property type="project" value="TreeGrafter"/>
</dbReference>
<dbReference type="PANTHER" id="PTHR30050:SF5">
    <property type="entry name" value="DNAA REGULATORY INACTIVATOR HDA"/>
    <property type="match status" value="1"/>
</dbReference>
<gene>
    <name evidence="1" type="ORF">EOW66_14465</name>
</gene>
<dbReference type="Gene3D" id="3.40.50.300">
    <property type="entry name" value="P-loop containing nucleotide triphosphate hydrolases"/>
    <property type="match status" value="1"/>
</dbReference>
<name>A0A3S3PDR8_9RHOB</name>
<dbReference type="PANTHER" id="PTHR30050">
    <property type="entry name" value="CHROMOSOMAL REPLICATION INITIATOR PROTEIN DNAA"/>
    <property type="match status" value="1"/>
</dbReference>
<protein>
    <submittedName>
        <fullName evidence="1">Chromosomal replication initiator DnaA</fullName>
    </submittedName>
</protein>
<dbReference type="InterPro" id="IPR027417">
    <property type="entry name" value="P-loop_NTPase"/>
</dbReference>
<dbReference type="SUPFAM" id="SSF52540">
    <property type="entry name" value="P-loop containing nucleoside triphosphate hydrolases"/>
    <property type="match status" value="1"/>
</dbReference>
<reference evidence="2" key="1">
    <citation type="submission" date="2019-01" db="EMBL/GenBank/DDBJ databases">
        <title>Sinorhodobacter populi sp. nov. isolated from the symptomatic bark tissue of Populus euramericana canker.</title>
        <authorList>
            <person name="Li Y."/>
        </authorList>
    </citation>
    <scope>NUCLEOTIDE SEQUENCE [LARGE SCALE GENOMIC DNA]</scope>
    <source>
        <strain evidence="2">CGMCC 1.12963</strain>
    </source>
</reference>
<dbReference type="GO" id="GO:0006270">
    <property type="term" value="P:DNA replication initiation"/>
    <property type="evidence" value="ECO:0007669"/>
    <property type="project" value="TreeGrafter"/>
</dbReference>
<dbReference type="EMBL" id="SAVA01000008">
    <property type="protein sequence ID" value="RWR50825.1"/>
    <property type="molecule type" value="Genomic_DNA"/>
</dbReference>
<keyword evidence="2" id="KW-1185">Reference proteome</keyword>
<dbReference type="AlphaFoldDB" id="A0A3S3PDR8"/>
<proteinExistence type="predicted"/>
<evidence type="ECO:0000313" key="1">
    <source>
        <dbReference type="EMBL" id="RWR50825.1"/>
    </source>
</evidence>
<reference evidence="1 2" key="2">
    <citation type="submission" date="2019-01" db="EMBL/GenBank/DDBJ databases">
        <title>Sinorhodobacter populi sp. nov. isolated from the symptomatic bark tissue of Populus euramericana canker.</title>
        <authorList>
            <person name="Xu G."/>
        </authorList>
    </citation>
    <scope>NUCLEOTIDE SEQUENCE [LARGE SCALE GENOMIC DNA]</scope>
    <source>
        <strain evidence="1 2">CGMCC 1.12963</strain>
    </source>
</reference>
<accession>A0A3S3PDR8</accession>
<evidence type="ECO:0000313" key="2">
    <source>
        <dbReference type="Proteomes" id="UP000288071"/>
    </source>
</evidence>
<dbReference type="GO" id="GO:0005886">
    <property type="term" value="C:plasma membrane"/>
    <property type="evidence" value="ECO:0007669"/>
    <property type="project" value="TreeGrafter"/>
</dbReference>
<dbReference type="Gene3D" id="1.10.8.60">
    <property type="match status" value="1"/>
</dbReference>
<organism evidence="1 2">
    <name type="scientific">Paenirhodobacter huangdaonensis</name>
    <dbReference type="NCBI Taxonomy" id="2501515"/>
    <lineage>
        <taxon>Bacteria</taxon>
        <taxon>Pseudomonadati</taxon>
        <taxon>Pseudomonadota</taxon>
        <taxon>Alphaproteobacteria</taxon>
        <taxon>Rhodobacterales</taxon>
        <taxon>Rhodobacter group</taxon>
        <taxon>Paenirhodobacter</taxon>
    </lineage>
</organism>